<name>A0A0A9ECA4_ARUDO</name>
<proteinExistence type="predicted"/>
<sequence length="66" mass="7456">MRRHGSARGNCGSARMIDLATPRRDQGAPFRVEATMTSRQSEAGRRDLFFLPHLAGWSLFVLIIIR</sequence>
<protein>
    <submittedName>
        <fullName evidence="2">Uncharacterized protein</fullName>
    </submittedName>
</protein>
<dbReference type="AlphaFoldDB" id="A0A0A9ECA4"/>
<keyword evidence="1" id="KW-1133">Transmembrane helix</keyword>
<keyword evidence="1" id="KW-0472">Membrane</keyword>
<feature type="transmembrane region" description="Helical" evidence="1">
    <location>
        <begin position="48"/>
        <end position="65"/>
    </location>
</feature>
<dbReference type="EMBL" id="GBRH01204283">
    <property type="protein sequence ID" value="JAD93612.1"/>
    <property type="molecule type" value="Transcribed_RNA"/>
</dbReference>
<evidence type="ECO:0000256" key="1">
    <source>
        <dbReference type="SAM" id="Phobius"/>
    </source>
</evidence>
<reference evidence="2" key="1">
    <citation type="submission" date="2014-09" db="EMBL/GenBank/DDBJ databases">
        <authorList>
            <person name="Magalhaes I.L.F."/>
            <person name="Oliveira U."/>
            <person name="Santos F.R."/>
            <person name="Vidigal T.H.D.A."/>
            <person name="Brescovit A.D."/>
            <person name="Santos A.J."/>
        </authorList>
    </citation>
    <scope>NUCLEOTIDE SEQUENCE</scope>
    <source>
        <tissue evidence="2">Shoot tissue taken approximately 20 cm above the soil surface</tissue>
    </source>
</reference>
<keyword evidence="1" id="KW-0812">Transmembrane</keyword>
<organism evidence="2">
    <name type="scientific">Arundo donax</name>
    <name type="common">Giant reed</name>
    <name type="synonym">Donax arundinaceus</name>
    <dbReference type="NCBI Taxonomy" id="35708"/>
    <lineage>
        <taxon>Eukaryota</taxon>
        <taxon>Viridiplantae</taxon>
        <taxon>Streptophyta</taxon>
        <taxon>Embryophyta</taxon>
        <taxon>Tracheophyta</taxon>
        <taxon>Spermatophyta</taxon>
        <taxon>Magnoliopsida</taxon>
        <taxon>Liliopsida</taxon>
        <taxon>Poales</taxon>
        <taxon>Poaceae</taxon>
        <taxon>PACMAD clade</taxon>
        <taxon>Arundinoideae</taxon>
        <taxon>Arundineae</taxon>
        <taxon>Arundo</taxon>
    </lineage>
</organism>
<reference evidence="2" key="2">
    <citation type="journal article" date="2015" name="Data Brief">
        <title>Shoot transcriptome of the giant reed, Arundo donax.</title>
        <authorList>
            <person name="Barrero R.A."/>
            <person name="Guerrero F.D."/>
            <person name="Moolhuijzen P."/>
            <person name="Goolsby J.A."/>
            <person name="Tidwell J."/>
            <person name="Bellgard S.E."/>
            <person name="Bellgard M.I."/>
        </authorList>
    </citation>
    <scope>NUCLEOTIDE SEQUENCE</scope>
    <source>
        <tissue evidence="2">Shoot tissue taken approximately 20 cm above the soil surface</tissue>
    </source>
</reference>
<accession>A0A0A9ECA4</accession>
<dbReference type="EMBL" id="GBRH01204083">
    <property type="protein sequence ID" value="JAD93812.1"/>
    <property type="molecule type" value="Transcribed_RNA"/>
</dbReference>
<dbReference type="EMBL" id="GBRH01204084">
    <property type="protein sequence ID" value="JAD93811.1"/>
    <property type="molecule type" value="Transcribed_RNA"/>
</dbReference>
<evidence type="ECO:0000313" key="2">
    <source>
        <dbReference type="EMBL" id="JAD93612.1"/>
    </source>
</evidence>